<dbReference type="AlphaFoldDB" id="A0A6P1VT56"/>
<sequence length="140" mass="16660">MIQMDDSQVKEIVEQQQIGMLCYVHRQTGQLITFPNPEQFSDLESEEWQDQIDQVQSFPDHYWKVAIMTSREEFALMEQFARYEAAEPLQSRLLTILGQSKPFRHFKEAVDRSGSQRLVWFSFRDKQKISWLKQQLTLAD</sequence>
<dbReference type="RefSeq" id="WP_162384985.1">
    <property type="nucleotide sequence ID" value="NZ_CP045997.1"/>
</dbReference>
<dbReference type="EMBL" id="CP045997">
    <property type="protein sequence ID" value="QHV94566.1"/>
    <property type="molecule type" value="Genomic_DNA"/>
</dbReference>
<organism evidence="1 2">
    <name type="scientific">Spirosoma endbachense</name>
    <dbReference type="NCBI Taxonomy" id="2666025"/>
    <lineage>
        <taxon>Bacteria</taxon>
        <taxon>Pseudomonadati</taxon>
        <taxon>Bacteroidota</taxon>
        <taxon>Cytophagia</taxon>
        <taxon>Cytophagales</taxon>
        <taxon>Cytophagaceae</taxon>
        <taxon>Spirosoma</taxon>
    </lineage>
</organism>
<protein>
    <submittedName>
        <fullName evidence="1">Uncharacterized protein</fullName>
    </submittedName>
</protein>
<reference evidence="1 2" key="1">
    <citation type="submission" date="2019-11" db="EMBL/GenBank/DDBJ databases">
        <title>Spirosoma endbachense sp. nov., isolated from a natural salt meadow.</title>
        <authorList>
            <person name="Rojas J."/>
            <person name="Ambika Manirajan B."/>
            <person name="Ratering S."/>
            <person name="Suarez C."/>
            <person name="Geissler-Plaum R."/>
            <person name="Schnell S."/>
        </authorList>
    </citation>
    <scope>NUCLEOTIDE SEQUENCE [LARGE SCALE GENOMIC DNA]</scope>
    <source>
        <strain evidence="1 2">I-24</strain>
    </source>
</reference>
<dbReference type="Proteomes" id="UP000464577">
    <property type="component" value="Chromosome"/>
</dbReference>
<evidence type="ECO:0000313" key="2">
    <source>
        <dbReference type="Proteomes" id="UP000464577"/>
    </source>
</evidence>
<evidence type="ECO:0000313" key="1">
    <source>
        <dbReference type="EMBL" id="QHV94566.1"/>
    </source>
</evidence>
<name>A0A6P1VT56_9BACT</name>
<gene>
    <name evidence="1" type="ORF">GJR95_05840</name>
</gene>
<accession>A0A6P1VT56</accession>
<proteinExistence type="predicted"/>
<dbReference type="KEGG" id="senf:GJR95_05840"/>
<keyword evidence="2" id="KW-1185">Reference proteome</keyword>